<dbReference type="InterPro" id="IPR001375">
    <property type="entry name" value="Peptidase_S9_cat"/>
</dbReference>
<protein>
    <submittedName>
        <fullName evidence="5">S9 family peptidase</fullName>
    </submittedName>
</protein>
<dbReference type="OrthoDB" id="9812921at2"/>
<evidence type="ECO:0000313" key="5">
    <source>
        <dbReference type="EMBL" id="ATQ44394.1"/>
    </source>
</evidence>
<dbReference type="AlphaFoldDB" id="A0A2D2B2C5"/>
<dbReference type="SUPFAM" id="SSF82171">
    <property type="entry name" value="DPP6 N-terminal domain-like"/>
    <property type="match status" value="1"/>
</dbReference>
<name>A0A2D2B2C5_9CAUL</name>
<dbReference type="PANTHER" id="PTHR42776:SF28">
    <property type="entry name" value="GLUTAMYL ENDOPEPTIDASE, CHLOROPLASTIC-RELATED"/>
    <property type="match status" value="1"/>
</dbReference>
<dbReference type="GO" id="GO:0006508">
    <property type="term" value="P:proteolysis"/>
    <property type="evidence" value="ECO:0007669"/>
    <property type="project" value="InterPro"/>
</dbReference>
<keyword evidence="3" id="KW-0732">Signal</keyword>
<organism evidence="5 6">
    <name type="scientific">Caulobacter mirabilis</name>
    <dbReference type="NCBI Taxonomy" id="69666"/>
    <lineage>
        <taxon>Bacteria</taxon>
        <taxon>Pseudomonadati</taxon>
        <taxon>Pseudomonadota</taxon>
        <taxon>Alphaproteobacteria</taxon>
        <taxon>Caulobacterales</taxon>
        <taxon>Caulobacteraceae</taxon>
        <taxon>Caulobacter</taxon>
    </lineage>
</organism>
<dbReference type="PANTHER" id="PTHR42776">
    <property type="entry name" value="SERINE PEPTIDASE S9 FAMILY MEMBER"/>
    <property type="match status" value="1"/>
</dbReference>
<feature type="signal peptide" evidence="3">
    <location>
        <begin position="1"/>
        <end position="24"/>
    </location>
</feature>
<dbReference type="InterPro" id="IPR029058">
    <property type="entry name" value="AB_hydrolase_fold"/>
</dbReference>
<accession>A0A2D2B2C5</accession>
<dbReference type="Pfam" id="PF00326">
    <property type="entry name" value="Peptidase_S9"/>
    <property type="match status" value="1"/>
</dbReference>
<dbReference type="Gene3D" id="3.40.50.1820">
    <property type="entry name" value="alpha/beta hydrolase"/>
    <property type="match status" value="1"/>
</dbReference>
<feature type="chain" id="PRO_5013911073" evidence="3">
    <location>
        <begin position="25"/>
        <end position="819"/>
    </location>
</feature>
<dbReference type="SUPFAM" id="SSF53474">
    <property type="entry name" value="alpha/beta-Hydrolases"/>
    <property type="match status" value="1"/>
</dbReference>
<feature type="domain" description="Peptidase S9 prolyl oligopeptidase catalytic" evidence="4">
    <location>
        <begin position="654"/>
        <end position="809"/>
    </location>
</feature>
<gene>
    <name evidence="5" type="ORF">CSW64_19385</name>
</gene>
<dbReference type="Proteomes" id="UP000228945">
    <property type="component" value="Chromosome"/>
</dbReference>
<dbReference type="Pfam" id="PF07676">
    <property type="entry name" value="PD40"/>
    <property type="match status" value="1"/>
</dbReference>
<evidence type="ECO:0000256" key="3">
    <source>
        <dbReference type="SAM" id="SignalP"/>
    </source>
</evidence>
<dbReference type="RefSeq" id="WP_099623642.1">
    <property type="nucleotide sequence ID" value="NZ_CP024201.1"/>
</dbReference>
<keyword evidence="2" id="KW-0720">Serine protease</keyword>
<keyword evidence="1" id="KW-0378">Hydrolase</keyword>
<evidence type="ECO:0000256" key="2">
    <source>
        <dbReference type="ARBA" id="ARBA00022825"/>
    </source>
</evidence>
<sequence length="819" mass="89097">MRSRSLFTACVAVLALAAAMPAAAQTAPAGADAYQLPPAPIPQIIDAQPTPSVSVAPGNTVMALFGRSNLPPIAEIAEPDLKLAGFRINPRNNGPANSRVSWLKSLTLQDVKSGKTREVALPAGARYISPAWSPDSRSLAFLMDAPTGLELWVADVATATARRLTGPSVNAAFGGGYSWLPDSSGLIVRQVPDGRGAAPQAARAPTAPLVQESMARVAPVRTYQDLLGDGEDEALFEHYFTSRLVIQPRDGGPARVVGEPGVISSASASPDGRYILQTRIKRPFSYIVPAGLFPTDIVVTDLTGKTVHTVAALPLRDDIPPPFDAVAKGPRAVQWRADAPATLLWAEAQDGGDSRKQADVRDAVFLQDAPFAAPPRKLIDLNERFSGVTWGREDVAVVQSMWWKNRHETRYLVNPSDPAAKPRVLVDRNYQGRYDDPGDVITRTDAGGRQVIHFTPDGKGVFMTGEGARREGEFPFLDRMDLVTGKTTRLWQAKTPYYESIVELLDDAGETLLTRRESRTEVPNYYVRKRSGGTPRALTAFKDPAPQFAGVTQQLVTYKRADGVELSGNLYLPAGYDQKKDGPLPLVMWAYPTEFTDPKIAAEVVAEDNRFVRPAGSSHLFLLTQGYAVLDDPKMPIIGPDGTANDTYVQQLVASAQAAADKVVAMGVADRDRLGVGGHSYGAFMTANLLAHSDIFRAGVARSGAYNRTLTPFGFQAEERTYWEATDIYTQMSPFTHVKKINEPILLIHGQADDNSGTFPIQSERFYAALKGNGANVRYVVLPLEAHGYRGRESVLHTLWEMTRWLDLNVKAAKPRTEK</sequence>
<dbReference type="InterPro" id="IPR011042">
    <property type="entry name" value="6-blade_b-propeller_TolB-like"/>
</dbReference>
<dbReference type="GO" id="GO:0004252">
    <property type="term" value="F:serine-type endopeptidase activity"/>
    <property type="evidence" value="ECO:0007669"/>
    <property type="project" value="TreeGrafter"/>
</dbReference>
<keyword evidence="6" id="KW-1185">Reference proteome</keyword>
<evidence type="ECO:0000256" key="1">
    <source>
        <dbReference type="ARBA" id="ARBA00022801"/>
    </source>
</evidence>
<dbReference type="EMBL" id="CP024201">
    <property type="protein sequence ID" value="ATQ44394.1"/>
    <property type="molecule type" value="Genomic_DNA"/>
</dbReference>
<keyword evidence="2" id="KW-0645">Protease</keyword>
<dbReference type="InterPro" id="IPR011659">
    <property type="entry name" value="WD40"/>
</dbReference>
<evidence type="ECO:0000313" key="6">
    <source>
        <dbReference type="Proteomes" id="UP000228945"/>
    </source>
</evidence>
<reference evidence="5 6" key="1">
    <citation type="submission" date="2017-10" db="EMBL/GenBank/DDBJ databases">
        <title>Genome sequence of Caulobacter mirabilis FWC38.</title>
        <authorList>
            <person name="Fiebig A."/>
            <person name="Crosson S."/>
        </authorList>
    </citation>
    <scope>NUCLEOTIDE SEQUENCE [LARGE SCALE GENOMIC DNA]</scope>
    <source>
        <strain evidence="5 6">FWC 38</strain>
    </source>
</reference>
<dbReference type="Gene3D" id="2.120.10.30">
    <property type="entry name" value="TolB, C-terminal domain"/>
    <property type="match status" value="1"/>
</dbReference>
<dbReference type="KEGG" id="cmb:CSW64_19385"/>
<proteinExistence type="predicted"/>
<evidence type="ECO:0000259" key="4">
    <source>
        <dbReference type="Pfam" id="PF00326"/>
    </source>
</evidence>